<comment type="caution">
    <text evidence="1">The sequence shown here is derived from an EMBL/GenBank/DDBJ whole genome shotgun (WGS) entry which is preliminary data.</text>
</comment>
<evidence type="ECO:0000313" key="1">
    <source>
        <dbReference type="EMBL" id="MCQ8279111.1"/>
    </source>
</evidence>
<gene>
    <name evidence="1" type="ORF">NFI95_11720</name>
</gene>
<evidence type="ECO:0008006" key="3">
    <source>
        <dbReference type="Google" id="ProtNLM"/>
    </source>
</evidence>
<dbReference type="EMBL" id="JAMSKV010000010">
    <property type="protein sequence ID" value="MCQ8279111.1"/>
    <property type="molecule type" value="Genomic_DNA"/>
</dbReference>
<dbReference type="RefSeq" id="WP_422864598.1">
    <property type="nucleotide sequence ID" value="NZ_JAMSKV010000010.1"/>
</dbReference>
<organism evidence="1 2">
    <name type="scientific">Endosaccharibacter trunci</name>
    <dbReference type="NCBI Taxonomy" id="2812733"/>
    <lineage>
        <taxon>Bacteria</taxon>
        <taxon>Pseudomonadati</taxon>
        <taxon>Pseudomonadota</taxon>
        <taxon>Alphaproteobacteria</taxon>
        <taxon>Acetobacterales</taxon>
        <taxon>Acetobacteraceae</taxon>
        <taxon>Endosaccharibacter</taxon>
    </lineage>
</organism>
<reference evidence="1 2" key="1">
    <citation type="submission" date="2022-06" db="EMBL/GenBank/DDBJ databases">
        <title>Endosaccharibacter gen. nov., sp. nov., endophytic bacteria isolated from sugarcane.</title>
        <authorList>
            <person name="Pitiwittayakul N."/>
            <person name="Yukphan P."/>
            <person name="Charoenyingcharoen P."/>
            <person name="Tanasupawat S."/>
        </authorList>
    </citation>
    <scope>NUCLEOTIDE SEQUENCE [LARGE SCALE GENOMIC DNA]</scope>
    <source>
        <strain evidence="1 2">KSS8</strain>
    </source>
</reference>
<sequence>MGEKHKAVPGEITVARGPWTTCVLLCGKCGKKLDGGFGDKRDESLASVLKQLLRDREQRKWVRVIQVGCLDICPRGGIAAMRGDAPGEMMIIPAGMDAASIAQRLIGGGLTEPATPGS</sequence>
<evidence type="ECO:0000313" key="2">
    <source>
        <dbReference type="Proteomes" id="UP001524587"/>
    </source>
</evidence>
<dbReference type="Proteomes" id="UP001524587">
    <property type="component" value="Unassembled WGS sequence"/>
</dbReference>
<keyword evidence="2" id="KW-1185">Reference proteome</keyword>
<accession>A0ABT1W897</accession>
<protein>
    <recommendedName>
        <fullName evidence="3">(2Fe-2S) ferredoxin domain-containing protein</fullName>
    </recommendedName>
</protein>
<proteinExistence type="predicted"/>
<name>A0ABT1W897_9PROT</name>